<dbReference type="InterPro" id="IPR001173">
    <property type="entry name" value="Glyco_trans_2-like"/>
</dbReference>
<dbReference type="CDD" id="cd04179">
    <property type="entry name" value="DPM_DPG-synthase_like"/>
    <property type="match status" value="1"/>
</dbReference>
<evidence type="ECO:0000313" key="3">
    <source>
        <dbReference type="EMBL" id="PTL60782.1"/>
    </source>
</evidence>
<keyword evidence="4" id="KW-1185">Reference proteome</keyword>
<dbReference type="OrthoDB" id="9810303at2"/>
<dbReference type="SUPFAM" id="SSF53448">
    <property type="entry name" value="Nucleotide-diphospho-sugar transferases"/>
    <property type="match status" value="1"/>
</dbReference>
<evidence type="ECO:0000256" key="1">
    <source>
        <dbReference type="ARBA" id="ARBA00006739"/>
    </source>
</evidence>
<name>A0A2T4UNH4_9ACTN</name>
<organism evidence="3 4">
    <name type="scientific">Paraconexibacter algicola</name>
    <dbReference type="NCBI Taxonomy" id="2133960"/>
    <lineage>
        <taxon>Bacteria</taxon>
        <taxon>Bacillati</taxon>
        <taxon>Actinomycetota</taxon>
        <taxon>Thermoleophilia</taxon>
        <taxon>Solirubrobacterales</taxon>
        <taxon>Paraconexibacteraceae</taxon>
        <taxon>Paraconexibacter</taxon>
    </lineage>
</organism>
<dbReference type="Pfam" id="PF00535">
    <property type="entry name" value="Glycos_transf_2"/>
    <property type="match status" value="1"/>
</dbReference>
<sequence>MPAYNEERSVAAVVTRAREAGYDVCVVDDGSADRTAQEAAMAGADVVRLPLNLGVGGALRCGFRRALDGGYDVVVQVDADGQHDPGRVAALLETMVASGADIVVGSRFAEGSEHFDVTGGRRFAMRVLARRVSRAAGQPLTDVTSGFRAIRRPLLDDFADDYPVEYLGDTVEALVLAAARGAVIAERPVGMSQREHGTGSAGVLASIWYIVRVLAAIELMHGRRRRQPPALPSDHGGKP</sequence>
<dbReference type="AlphaFoldDB" id="A0A2T4UNH4"/>
<dbReference type="GO" id="GO:0016740">
    <property type="term" value="F:transferase activity"/>
    <property type="evidence" value="ECO:0007669"/>
    <property type="project" value="UniProtKB-KW"/>
</dbReference>
<dbReference type="PANTHER" id="PTHR48090">
    <property type="entry name" value="UNDECAPRENYL-PHOSPHATE 4-DEOXY-4-FORMAMIDO-L-ARABINOSE TRANSFERASE-RELATED"/>
    <property type="match status" value="1"/>
</dbReference>
<evidence type="ECO:0000313" key="4">
    <source>
        <dbReference type="Proteomes" id="UP000240739"/>
    </source>
</evidence>
<dbReference type="EMBL" id="PYYB01000001">
    <property type="protein sequence ID" value="PTL60782.1"/>
    <property type="molecule type" value="Genomic_DNA"/>
</dbReference>
<comment type="similarity">
    <text evidence="1">Belongs to the glycosyltransferase 2 family.</text>
</comment>
<keyword evidence="3" id="KW-0808">Transferase</keyword>
<dbReference type="Gene3D" id="3.90.550.10">
    <property type="entry name" value="Spore Coat Polysaccharide Biosynthesis Protein SpsA, Chain A"/>
    <property type="match status" value="1"/>
</dbReference>
<protein>
    <submittedName>
        <fullName evidence="3">Glycosyl transferase family 2</fullName>
    </submittedName>
</protein>
<dbReference type="Proteomes" id="UP000240739">
    <property type="component" value="Unassembled WGS sequence"/>
</dbReference>
<feature type="domain" description="Glycosyltransferase 2-like" evidence="2">
    <location>
        <begin position="1"/>
        <end position="157"/>
    </location>
</feature>
<gene>
    <name evidence="3" type="ORF">C7Y72_09735</name>
</gene>
<dbReference type="InterPro" id="IPR029044">
    <property type="entry name" value="Nucleotide-diphossugar_trans"/>
</dbReference>
<proteinExistence type="inferred from homology"/>
<reference evidence="3 4" key="1">
    <citation type="submission" date="2018-03" db="EMBL/GenBank/DDBJ databases">
        <title>Aquarubrobacter algicola gen. nov., sp. nov., a novel actinobacterium isolated from shallow eutrophic lake during the end of cyanobacterial harmful algal blooms.</title>
        <authorList>
            <person name="Chun S.J."/>
        </authorList>
    </citation>
    <scope>NUCLEOTIDE SEQUENCE [LARGE SCALE GENOMIC DNA]</scope>
    <source>
        <strain evidence="3 4">Seoho-28</strain>
    </source>
</reference>
<comment type="caution">
    <text evidence="3">The sequence shown here is derived from an EMBL/GenBank/DDBJ whole genome shotgun (WGS) entry which is preliminary data.</text>
</comment>
<dbReference type="InterPro" id="IPR050256">
    <property type="entry name" value="Glycosyltransferase_2"/>
</dbReference>
<evidence type="ECO:0000259" key="2">
    <source>
        <dbReference type="Pfam" id="PF00535"/>
    </source>
</evidence>
<dbReference type="PANTHER" id="PTHR48090:SF7">
    <property type="entry name" value="RFBJ PROTEIN"/>
    <property type="match status" value="1"/>
</dbReference>
<accession>A0A2T4UNH4</accession>